<dbReference type="SMART" id="SM00674">
    <property type="entry name" value="CENPB"/>
    <property type="match status" value="1"/>
</dbReference>
<dbReference type="Proteomes" id="UP001148838">
    <property type="component" value="Unassembled WGS sequence"/>
</dbReference>
<keyword evidence="5" id="KW-0862">Zinc</keyword>
<name>A0ABQ8RVG7_PERAM</name>
<dbReference type="InterPro" id="IPR006600">
    <property type="entry name" value="HTH_CenpB_DNA-bd_dom"/>
</dbReference>
<feature type="domain" description="C2H2-type" evidence="10">
    <location>
        <begin position="523"/>
        <end position="550"/>
    </location>
</feature>
<dbReference type="SUPFAM" id="SSF46689">
    <property type="entry name" value="Homeodomain-like"/>
    <property type="match status" value="1"/>
</dbReference>
<dbReference type="PROSITE" id="PS50157">
    <property type="entry name" value="ZINC_FINGER_C2H2_2"/>
    <property type="match status" value="16"/>
</dbReference>
<feature type="domain" description="C2H2-type" evidence="10">
    <location>
        <begin position="495"/>
        <end position="522"/>
    </location>
</feature>
<dbReference type="Pfam" id="PF03184">
    <property type="entry name" value="DDE_1"/>
    <property type="match status" value="1"/>
</dbReference>
<dbReference type="PROSITE" id="PS51270">
    <property type="entry name" value="ZF_CTCHY"/>
    <property type="match status" value="1"/>
</dbReference>
<sequence>MSQKRKRLSLKETVDIVKESEEEKSGIRELATKFNVGKIQGLAIDNLTCEWFCHARSNKIPLSGTLIREKALEIAKELSYSNSKASGGWLDKFRSRHNISYKSVCGESASVDPEIASDWKSEFETPLIIGKAQRPRCFEGINVNRMDIEWHSNHKAWMTRNLMAAGFPCNETSNSTNTDTTESHTTENIAQLNELLRMYGEEGSDYITTDENVSTEDQSTDVAEIINSMQQSATVYSSDHSDGEEEGGGGEEEKRPLVNFIEAMEHAQQLKQFFLQKNDAEGLKMTSELLMHIETKISKIHNKQSTILDFFVHLFVLQERKFLDQHVTGLKDEYVSQSPDVTSDIKFEEDPVPISFPMVKRELEGKQRVFDTVNEEPRVELMAEVNEVLSERLAATNERTVSSELDGIEHEENENSCEIPKISDSSERPMRACEDEKQLEFEVSEIYLFNSVKPNGYLPKHADKKALKCDICGKSFSHLGNLKIHKRGHTGEKPFKCEVCGMSFSQFCNLKIHKRRHTGEKPFKCEVCDKCFPTSTNLKAHQRRHTGEKPFKCEVCGKCFPQWTSLIYHERMHSGEKPFKCDVCGKRFSQSGNLNTHRFLHTGEKPFQCGTCGKCFSQSYILKRHEYRHTGIKPFKCAICGKYFSTTSGLKNHERSHTSEKPFECDVCGMCFTQASSLKAHERRHTGEKPFKCVVCGKCFSQSSSLKKHDRCHTGEKPFKCDVCGQCFSQGNSLRSHKLVHTREKPFKCGVCGKCFSTTSGLKSHERMHTGERPFKCDICGKCFSQLTNLRSHELLHTGEKRYRCDVCGNCFSQSNQLKSHKYLHTGEKSFKCDVCGKCFSQPSQLTSHKFLHTGEKPYKCDVCGKCFTHSSSLKKHEVVHTGEKPFRCRFCNKCFPNASNVRRHERLHNRDEVFECDVCEMILFKMLKNCVLIIKAGRIEGTVYALSEFTRVRRNAALLSLGS</sequence>
<feature type="domain" description="CTCHY-type" evidence="12">
    <location>
        <begin position="640"/>
        <end position="722"/>
    </location>
</feature>
<proteinExistence type="predicted"/>
<dbReference type="PANTHER" id="PTHR16515">
    <property type="entry name" value="PR DOMAIN ZINC FINGER PROTEIN"/>
    <property type="match status" value="1"/>
</dbReference>
<comment type="subcellular location">
    <subcellularLocation>
        <location evidence="1">Nucleus</location>
    </subcellularLocation>
</comment>
<evidence type="ECO:0000256" key="3">
    <source>
        <dbReference type="ARBA" id="ARBA00022737"/>
    </source>
</evidence>
<comment type="caution">
    <text evidence="13">The sequence shown here is derived from an EMBL/GenBank/DDBJ whole genome shotgun (WGS) entry which is preliminary data.</text>
</comment>
<dbReference type="InterPro" id="IPR050331">
    <property type="entry name" value="Zinc_finger"/>
</dbReference>
<dbReference type="EMBL" id="JAJSOF020000042">
    <property type="protein sequence ID" value="KAJ4425662.1"/>
    <property type="molecule type" value="Genomic_DNA"/>
</dbReference>
<keyword evidence="6" id="KW-0238">DNA-binding</keyword>
<evidence type="ECO:0000259" key="10">
    <source>
        <dbReference type="PROSITE" id="PS50157"/>
    </source>
</evidence>
<reference evidence="13 14" key="1">
    <citation type="journal article" date="2022" name="Allergy">
        <title>Genome assembly and annotation of Periplaneta americana reveal a comprehensive cockroach allergen profile.</title>
        <authorList>
            <person name="Wang L."/>
            <person name="Xiong Q."/>
            <person name="Saelim N."/>
            <person name="Wang L."/>
            <person name="Nong W."/>
            <person name="Wan A.T."/>
            <person name="Shi M."/>
            <person name="Liu X."/>
            <person name="Cao Q."/>
            <person name="Hui J.H.L."/>
            <person name="Sookrung N."/>
            <person name="Leung T.F."/>
            <person name="Tungtrongchitr A."/>
            <person name="Tsui S.K.W."/>
        </authorList>
    </citation>
    <scope>NUCLEOTIDE SEQUENCE [LARGE SCALE GENOMIC DNA]</scope>
    <source>
        <strain evidence="13">PWHHKU_190912</strain>
    </source>
</reference>
<dbReference type="PROSITE" id="PS00028">
    <property type="entry name" value="ZINC_FINGER_C2H2_1"/>
    <property type="match status" value="16"/>
</dbReference>
<dbReference type="InterPro" id="IPR036236">
    <property type="entry name" value="Znf_C2H2_sf"/>
</dbReference>
<evidence type="ECO:0000256" key="5">
    <source>
        <dbReference type="ARBA" id="ARBA00022833"/>
    </source>
</evidence>
<feature type="domain" description="C2H2-type" evidence="10">
    <location>
        <begin position="579"/>
        <end position="606"/>
    </location>
</feature>
<evidence type="ECO:0000256" key="4">
    <source>
        <dbReference type="ARBA" id="ARBA00022771"/>
    </source>
</evidence>
<dbReference type="InterPro" id="IPR013087">
    <property type="entry name" value="Znf_C2H2_type"/>
</dbReference>
<accession>A0ABQ8RVG7</accession>
<keyword evidence="2" id="KW-0479">Metal-binding</keyword>
<evidence type="ECO:0000256" key="8">
    <source>
        <dbReference type="PROSITE-ProRule" id="PRU00042"/>
    </source>
</evidence>
<protein>
    <submittedName>
        <fullName evidence="13">Uncharacterized protein</fullName>
    </submittedName>
</protein>
<dbReference type="Pfam" id="PF00096">
    <property type="entry name" value="zf-C2H2"/>
    <property type="match status" value="15"/>
</dbReference>
<dbReference type="InterPro" id="IPR004875">
    <property type="entry name" value="DDE_SF_endonuclease_dom"/>
</dbReference>
<dbReference type="InterPro" id="IPR017921">
    <property type="entry name" value="Znf_CTCHY"/>
</dbReference>
<dbReference type="PROSITE" id="PS51253">
    <property type="entry name" value="HTH_CENPB"/>
    <property type="match status" value="1"/>
</dbReference>
<feature type="domain" description="C2H2-type" evidence="10">
    <location>
        <begin position="467"/>
        <end position="494"/>
    </location>
</feature>
<feature type="domain" description="C2H2-type" evidence="10">
    <location>
        <begin position="859"/>
        <end position="886"/>
    </location>
</feature>
<feature type="region of interest" description="Disordered" evidence="9">
    <location>
        <begin position="233"/>
        <end position="252"/>
    </location>
</feature>
<keyword evidence="14" id="KW-1185">Reference proteome</keyword>
<keyword evidence="7" id="KW-0539">Nucleus</keyword>
<evidence type="ECO:0000256" key="2">
    <source>
        <dbReference type="ARBA" id="ARBA00022723"/>
    </source>
</evidence>
<evidence type="ECO:0000256" key="7">
    <source>
        <dbReference type="ARBA" id="ARBA00023242"/>
    </source>
</evidence>
<dbReference type="Gene3D" id="1.10.10.60">
    <property type="entry name" value="Homeodomain-like"/>
    <property type="match status" value="1"/>
</dbReference>
<feature type="domain" description="C2H2-type" evidence="10">
    <location>
        <begin position="663"/>
        <end position="690"/>
    </location>
</feature>
<organism evidence="13 14">
    <name type="scientific">Periplaneta americana</name>
    <name type="common">American cockroach</name>
    <name type="synonym">Blatta americana</name>
    <dbReference type="NCBI Taxonomy" id="6978"/>
    <lineage>
        <taxon>Eukaryota</taxon>
        <taxon>Metazoa</taxon>
        <taxon>Ecdysozoa</taxon>
        <taxon>Arthropoda</taxon>
        <taxon>Hexapoda</taxon>
        <taxon>Insecta</taxon>
        <taxon>Pterygota</taxon>
        <taxon>Neoptera</taxon>
        <taxon>Polyneoptera</taxon>
        <taxon>Dictyoptera</taxon>
        <taxon>Blattodea</taxon>
        <taxon>Blattoidea</taxon>
        <taxon>Blattidae</taxon>
        <taxon>Blattinae</taxon>
        <taxon>Periplaneta</taxon>
    </lineage>
</organism>
<evidence type="ECO:0000256" key="6">
    <source>
        <dbReference type="ARBA" id="ARBA00023125"/>
    </source>
</evidence>
<dbReference type="Gene3D" id="3.30.160.60">
    <property type="entry name" value="Classic Zinc Finger"/>
    <property type="match status" value="16"/>
</dbReference>
<evidence type="ECO:0000256" key="1">
    <source>
        <dbReference type="ARBA" id="ARBA00004123"/>
    </source>
</evidence>
<dbReference type="PANTHER" id="PTHR16515:SF49">
    <property type="entry name" value="GASTRULA ZINC FINGER PROTEIN XLCGF49.1-LIKE-RELATED"/>
    <property type="match status" value="1"/>
</dbReference>
<feature type="domain" description="C2H2-type" evidence="10">
    <location>
        <begin position="607"/>
        <end position="634"/>
    </location>
</feature>
<dbReference type="SUPFAM" id="SSF57667">
    <property type="entry name" value="beta-beta-alpha zinc fingers"/>
    <property type="match status" value="9"/>
</dbReference>
<feature type="domain" description="C2H2-type" evidence="10">
    <location>
        <begin position="831"/>
        <end position="858"/>
    </location>
</feature>
<feature type="domain" description="C2H2-type" evidence="10">
    <location>
        <begin position="887"/>
        <end position="914"/>
    </location>
</feature>
<keyword evidence="3" id="KW-0677">Repeat</keyword>
<dbReference type="SMART" id="SM00355">
    <property type="entry name" value="ZnF_C2H2"/>
    <property type="match status" value="16"/>
</dbReference>
<feature type="domain" description="C2H2-type" evidence="10">
    <location>
        <begin position="635"/>
        <end position="662"/>
    </location>
</feature>
<gene>
    <name evidence="13" type="ORF">ANN_27858</name>
</gene>
<feature type="domain" description="C2H2-type" evidence="10">
    <location>
        <begin position="747"/>
        <end position="774"/>
    </location>
</feature>
<feature type="domain" description="C2H2-type" evidence="10">
    <location>
        <begin position="775"/>
        <end position="802"/>
    </location>
</feature>
<evidence type="ECO:0000259" key="11">
    <source>
        <dbReference type="PROSITE" id="PS51253"/>
    </source>
</evidence>
<feature type="domain" description="C2H2-type" evidence="10">
    <location>
        <begin position="803"/>
        <end position="830"/>
    </location>
</feature>
<dbReference type="InterPro" id="IPR009057">
    <property type="entry name" value="Homeodomain-like_sf"/>
</dbReference>
<keyword evidence="4 8" id="KW-0863">Zinc-finger</keyword>
<dbReference type="Pfam" id="PF03221">
    <property type="entry name" value="HTH_Tnp_Tc5"/>
    <property type="match status" value="1"/>
</dbReference>
<evidence type="ECO:0000259" key="12">
    <source>
        <dbReference type="PROSITE" id="PS51270"/>
    </source>
</evidence>
<feature type="domain" description="C2H2-type" evidence="10">
    <location>
        <begin position="719"/>
        <end position="746"/>
    </location>
</feature>
<evidence type="ECO:0000313" key="13">
    <source>
        <dbReference type="EMBL" id="KAJ4425662.1"/>
    </source>
</evidence>
<evidence type="ECO:0000313" key="14">
    <source>
        <dbReference type="Proteomes" id="UP001148838"/>
    </source>
</evidence>
<feature type="domain" description="HTH CENPB-type" evidence="11">
    <location>
        <begin position="32"/>
        <end position="103"/>
    </location>
</feature>
<evidence type="ECO:0000256" key="9">
    <source>
        <dbReference type="SAM" id="MobiDB-lite"/>
    </source>
</evidence>
<feature type="domain" description="C2H2-type" evidence="10">
    <location>
        <begin position="691"/>
        <end position="718"/>
    </location>
</feature>
<feature type="domain" description="C2H2-type" evidence="10">
    <location>
        <begin position="551"/>
        <end position="578"/>
    </location>
</feature>